<reference evidence="4 5" key="1">
    <citation type="submission" date="2020-08" db="EMBL/GenBank/DDBJ databases">
        <title>Genomic Encyclopedia of Type Strains, Phase III (KMG-III): the genomes of soil and plant-associated and newly described type strains.</title>
        <authorList>
            <person name="Whitman W."/>
        </authorList>
    </citation>
    <scope>NUCLEOTIDE SEQUENCE [LARGE SCALE GENOMIC DNA]</scope>
    <source>
        <strain evidence="4 5">CECT 3303</strain>
    </source>
</reference>
<feature type="domain" description="Fe/B12 periplasmic-binding" evidence="3">
    <location>
        <begin position="9"/>
        <end position="306"/>
    </location>
</feature>
<feature type="region of interest" description="Disordered" evidence="2">
    <location>
        <begin position="1"/>
        <end position="48"/>
    </location>
</feature>
<evidence type="ECO:0000313" key="5">
    <source>
        <dbReference type="Proteomes" id="UP000562352"/>
    </source>
</evidence>
<feature type="compositionally biased region" description="Basic residues" evidence="2">
    <location>
        <begin position="26"/>
        <end position="38"/>
    </location>
</feature>
<proteinExistence type="inferred from homology"/>
<gene>
    <name evidence="4" type="ORF">FHS22_005143</name>
</gene>
<dbReference type="Pfam" id="PF01497">
    <property type="entry name" value="Peripla_BP_2"/>
    <property type="match status" value="1"/>
</dbReference>
<evidence type="ECO:0000313" key="4">
    <source>
        <dbReference type="EMBL" id="MBB5965853.1"/>
    </source>
</evidence>
<feature type="compositionally biased region" description="Polar residues" evidence="2">
    <location>
        <begin position="1"/>
        <end position="14"/>
    </location>
</feature>
<accession>A0A841DAI5</accession>
<organism evidence="4 5">
    <name type="scientific">Planomonospora venezuelensis</name>
    <dbReference type="NCBI Taxonomy" id="1999"/>
    <lineage>
        <taxon>Bacteria</taxon>
        <taxon>Bacillati</taxon>
        <taxon>Actinomycetota</taxon>
        <taxon>Actinomycetes</taxon>
        <taxon>Streptosporangiales</taxon>
        <taxon>Streptosporangiaceae</taxon>
        <taxon>Planomonospora</taxon>
    </lineage>
</organism>
<protein>
    <submittedName>
        <fullName evidence="4">Iron complex transport system substrate-binding protein</fullName>
    </submittedName>
</protein>
<name>A0A841DAI5_PLAVE</name>
<dbReference type="SUPFAM" id="SSF53807">
    <property type="entry name" value="Helical backbone' metal receptor"/>
    <property type="match status" value="1"/>
</dbReference>
<dbReference type="InterPro" id="IPR002491">
    <property type="entry name" value="ABC_transptr_periplasmic_BD"/>
</dbReference>
<evidence type="ECO:0000259" key="3">
    <source>
        <dbReference type="PROSITE" id="PS50983"/>
    </source>
</evidence>
<dbReference type="RefSeq" id="WP_221474076.1">
    <property type="nucleotide sequence ID" value="NZ_BAAAWZ010000001.1"/>
</dbReference>
<dbReference type="PROSITE" id="PS50983">
    <property type="entry name" value="FE_B12_PBP"/>
    <property type="match status" value="1"/>
</dbReference>
<dbReference type="Proteomes" id="UP000562352">
    <property type="component" value="Unassembled WGS sequence"/>
</dbReference>
<evidence type="ECO:0000256" key="1">
    <source>
        <dbReference type="ARBA" id="ARBA00008814"/>
    </source>
</evidence>
<dbReference type="InterPro" id="IPR050902">
    <property type="entry name" value="ABC_Transporter_SBP"/>
</dbReference>
<comment type="similarity">
    <text evidence="1">Belongs to the bacterial solute-binding protein 8 family.</text>
</comment>
<comment type="caution">
    <text evidence="4">The sequence shown here is derived from an EMBL/GenBank/DDBJ whole genome shotgun (WGS) entry which is preliminary data.</text>
</comment>
<dbReference type="AlphaFoldDB" id="A0A841DAI5"/>
<evidence type="ECO:0000256" key="2">
    <source>
        <dbReference type="SAM" id="MobiDB-lite"/>
    </source>
</evidence>
<dbReference type="PANTHER" id="PTHR30535">
    <property type="entry name" value="VITAMIN B12-BINDING PROTEIN"/>
    <property type="match status" value="1"/>
</dbReference>
<keyword evidence="5" id="KW-1185">Reference proteome</keyword>
<sequence length="306" mass="32955">MRSSTASPRTNGSAQVARPEAVAPAHSRRNRGSRRTRRRPESSGGRAVVAGRCSCVPPRGRAAYERIPVLNPKILTSEQLRAAAPDLAVSPFGSLFTGDRAGTRQELHKAGLPTYVSAADCPDANEARLTPFDLLFRDYENMGRIFGVEDRAAALVAEQRAVVEAAADAGRKAAGKPSIVWLYSMFNGVPYVAGDGGMPSAMSRLLGAENAFDDVGELWPEVSWEEVAERDPDVIVIGDLSERGRPGDSAEEKIAMMRENPLAAKLTAVREGRFIEVPGVELDPSVRTVNTLRLVADGLERLGHAR</sequence>
<dbReference type="Gene3D" id="3.40.50.1980">
    <property type="entry name" value="Nitrogenase molybdenum iron protein domain"/>
    <property type="match status" value="2"/>
</dbReference>
<dbReference type="PANTHER" id="PTHR30535:SF7">
    <property type="entry name" value="IRON(III) DICITRATE-BINDING PROTEIN"/>
    <property type="match status" value="1"/>
</dbReference>
<dbReference type="EMBL" id="JACHJJ010000019">
    <property type="protein sequence ID" value="MBB5965853.1"/>
    <property type="molecule type" value="Genomic_DNA"/>
</dbReference>